<evidence type="ECO:0000256" key="14">
    <source>
        <dbReference type="RuleBase" id="RU004516"/>
    </source>
</evidence>
<keyword evidence="4 14" id="KW-0663">Pyridoxal phosphate</keyword>
<dbReference type="GO" id="GO:0008696">
    <property type="term" value="F:4-amino-4-deoxychorismate lyase activity"/>
    <property type="evidence" value="ECO:0007669"/>
    <property type="project" value="UniProtKB-UniRule"/>
</dbReference>
<name>Q7MLZ8_VIBVY</name>
<evidence type="ECO:0000256" key="10">
    <source>
        <dbReference type="ARBA" id="ARBA00054027"/>
    </source>
</evidence>
<comment type="similarity">
    <text evidence="2 13">Belongs to the class-IV pyridoxal-phosphate-dependent aminotransferase family.</text>
</comment>
<gene>
    <name evidence="15" type="ordered locus">VV1278</name>
</gene>
<dbReference type="SUPFAM" id="SSF56752">
    <property type="entry name" value="D-aminoacid aminotransferase-like PLP-dependent enzymes"/>
    <property type="match status" value="1"/>
</dbReference>
<comment type="pathway">
    <text evidence="7">Cofactor biosynthesis; tetrahydrofolate biosynthesis; 4-aminobenzoate from chorismate: step 2/2.</text>
</comment>
<dbReference type="Proteomes" id="UP000002675">
    <property type="component" value="Chromosome I"/>
</dbReference>
<dbReference type="FunFam" id="3.20.10.10:FF:000002">
    <property type="entry name" value="D-alanine aminotransferase"/>
    <property type="match status" value="1"/>
</dbReference>
<dbReference type="InterPro" id="IPR043131">
    <property type="entry name" value="BCAT-like_N"/>
</dbReference>
<dbReference type="Gene3D" id="3.20.10.10">
    <property type="entry name" value="D-amino Acid Aminotransferase, subunit A, domain 2"/>
    <property type="match status" value="1"/>
</dbReference>
<evidence type="ECO:0000256" key="2">
    <source>
        <dbReference type="ARBA" id="ARBA00009320"/>
    </source>
</evidence>
<dbReference type="EC" id="4.1.3.38" evidence="8 12"/>
<dbReference type="InterPro" id="IPR050571">
    <property type="entry name" value="Class-IV_PLP-Dep_Aminotrnsfr"/>
</dbReference>
<dbReference type="CDD" id="cd01559">
    <property type="entry name" value="ADCL_like"/>
    <property type="match status" value="1"/>
</dbReference>
<evidence type="ECO:0000256" key="3">
    <source>
        <dbReference type="ARBA" id="ARBA00011738"/>
    </source>
</evidence>
<dbReference type="KEGG" id="vvy:VV1278"/>
<evidence type="ECO:0000313" key="15">
    <source>
        <dbReference type="EMBL" id="BAC94042.1"/>
    </source>
</evidence>
<accession>Q7MLZ8</accession>
<protein>
    <recommendedName>
        <fullName evidence="11 12">Aminodeoxychorismate lyase</fullName>
        <ecNumber evidence="8 12">4.1.3.38</ecNumber>
    </recommendedName>
</protein>
<evidence type="ECO:0000256" key="12">
    <source>
        <dbReference type="NCBIfam" id="TIGR03461"/>
    </source>
</evidence>
<evidence type="ECO:0000256" key="1">
    <source>
        <dbReference type="ARBA" id="ARBA00001933"/>
    </source>
</evidence>
<comment type="catalytic activity">
    <reaction evidence="9">
        <text>4-amino-4-deoxychorismate = 4-aminobenzoate + pyruvate + H(+)</text>
        <dbReference type="Rhea" id="RHEA:16201"/>
        <dbReference type="ChEBI" id="CHEBI:15361"/>
        <dbReference type="ChEBI" id="CHEBI:15378"/>
        <dbReference type="ChEBI" id="CHEBI:17836"/>
        <dbReference type="ChEBI" id="CHEBI:58406"/>
        <dbReference type="EC" id="4.1.3.38"/>
    </reaction>
</comment>
<comment type="cofactor">
    <cofactor evidence="1 14">
        <name>pyridoxal 5'-phosphate</name>
        <dbReference type="ChEBI" id="CHEBI:597326"/>
    </cofactor>
</comment>
<sequence>MLSIKPFCFYWDIDSMYWVNGVVATEVSLSDRSFQYGDGCFTTMKTLNGQIEHWPLHIERMEACLQVLSIPLPDWALVEQWLHQAALPDARGGLKLHISRGEGGRGYSPSGVATPNVTISSFSYPVHYSQWQQHGVELGVCQTPLGINPILAGHKHNNRLEQVLCKAELDALGYLDGVTFNVQNHVIETTIANLFWVKNGVLFTPDLTLSGVSGVMRRLVMDEAQRRAIACQEIKADLSSLLAAEEVFMTNSLLGVAPINQILETRYPIGTTTRYFQGIFNS</sequence>
<dbReference type="GO" id="GO:0008153">
    <property type="term" value="P:4-aminobenzoate biosynthetic process"/>
    <property type="evidence" value="ECO:0007669"/>
    <property type="project" value="UniProtKB-UniRule"/>
</dbReference>
<dbReference type="EMBL" id="BA000037">
    <property type="protein sequence ID" value="BAC94042.1"/>
    <property type="molecule type" value="Genomic_DNA"/>
</dbReference>
<dbReference type="Pfam" id="PF01063">
    <property type="entry name" value="Aminotran_4"/>
    <property type="match status" value="1"/>
</dbReference>
<keyword evidence="5" id="KW-0289">Folate biosynthesis</keyword>
<dbReference type="InterPro" id="IPR018300">
    <property type="entry name" value="Aminotrans_IV_CS"/>
</dbReference>
<dbReference type="HOGENOM" id="CLU_020844_2_1_6"/>
<dbReference type="Gene3D" id="3.30.470.10">
    <property type="match status" value="1"/>
</dbReference>
<dbReference type="InterPro" id="IPR036038">
    <property type="entry name" value="Aminotransferase-like"/>
</dbReference>
<dbReference type="InterPro" id="IPR017824">
    <property type="entry name" value="Aminodeoxychorismate_lyase_IV"/>
</dbReference>
<comment type="function">
    <text evidence="10">Involved in the biosynthesis of p-aminobenzoate (PABA), a precursor of tetrahydrofolate. Converts 4-amino-4-deoxychorismate into 4-aminobenzoate (PABA) and pyruvate.</text>
</comment>
<reference evidence="15 16" key="1">
    <citation type="journal article" date="2003" name="Genome Res.">
        <title>Comparative genome analysis of Vibrio vulnificus, a marine pathogen.</title>
        <authorList>
            <person name="Chen C.Y."/>
            <person name="Wu K.M."/>
            <person name="Chang Y.C."/>
            <person name="Chang C.H."/>
            <person name="Tsai H.C."/>
            <person name="Liao T.L."/>
            <person name="Liu Y.M."/>
            <person name="Chen H.J."/>
            <person name="Shen A.B."/>
            <person name="Li J.C."/>
            <person name="Su T.L."/>
            <person name="Shao C.P."/>
            <person name="Lee C.T."/>
            <person name="Hor L.I."/>
            <person name="Tsai S.F."/>
        </authorList>
    </citation>
    <scope>NUCLEOTIDE SEQUENCE [LARGE SCALE GENOMIC DNA]</scope>
    <source>
        <strain evidence="15 16">YJ016</strain>
    </source>
</reference>
<evidence type="ECO:0000256" key="6">
    <source>
        <dbReference type="ARBA" id="ARBA00023239"/>
    </source>
</evidence>
<dbReference type="InterPro" id="IPR001544">
    <property type="entry name" value="Aminotrans_IV"/>
</dbReference>
<organism evidence="15 16">
    <name type="scientific">Vibrio vulnificus (strain YJ016)</name>
    <dbReference type="NCBI Taxonomy" id="196600"/>
    <lineage>
        <taxon>Bacteria</taxon>
        <taxon>Pseudomonadati</taxon>
        <taxon>Pseudomonadota</taxon>
        <taxon>Gammaproteobacteria</taxon>
        <taxon>Vibrionales</taxon>
        <taxon>Vibrionaceae</taxon>
        <taxon>Vibrio</taxon>
    </lineage>
</organism>
<evidence type="ECO:0000256" key="4">
    <source>
        <dbReference type="ARBA" id="ARBA00022898"/>
    </source>
</evidence>
<dbReference type="GO" id="GO:0030170">
    <property type="term" value="F:pyridoxal phosphate binding"/>
    <property type="evidence" value="ECO:0007669"/>
    <property type="project" value="InterPro"/>
</dbReference>
<dbReference type="GO" id="GO:0046656">
    <property type="term" value="P:folic acid biosynthetic process"/>
    <property type="evidence" value="ECO:0007669"/>
    <property type="project" value="UniProtKB-KW"/>
</dbReference>
<dbReference type="NCBIfam" id="NF004761">
    <property type="entry name" value="PRK06092.1"/>
    <property type="match status" value="1"/>
</dbReference>
<evidence type="ECO:0000256" key="11">
    <source>
        <dbReference type="ARBA" id="ARBA00069174"/>
    </source>
</evidence>
<dbReference type="STRING" id="672.VV93_v1c11950"/>
<evidence type="ECO:0000313" key="16">
    <source>
        <dbReference type="Proteomes" id="UP000002675"/>
    </source>
</evidence>
<comment type="subunit">
    <text evidence="3">Homodimer.</text>
</comment>
<dbReference type="PROSITE" id="PS00770">
    <property type="entry name" value="AA_TRANSFER_CLASS_4"/>
    <property type="match status" value="1"/>
</dbReference>
<keyword evidence="6 15" id="KW-0456">Lyase</keyword>
<dbReference type="AlphaFoldDB" id="Q7MLZ8"/>
<dbReference type="eggNOG" id="COG0115">
    <property type="taxonomic scope" value="Bacteria"/>
</dbReference>
<evidence type="ECO:0000256" key="8">
    <source>
        <dbReference type="ARBA" id="ARBA00035676"/>
    </source>
</evidence>
<dbReference type="NCBIfam" id="TIGR03461">
    <property type="entry name" value="pabC_Proteo"/>
    <property type="match status" value="1"/>
</dbReference>
<dbReference type="PANTHER" id="PTHR42743:SF2">
    <property type="entry name" value="AMINODEOXYCHORISMATE LYASE"/>
    <property type="match status" value="1"/>
</dbReference>
<proteinExistence type="inferred from homology"/>
<dbReference type="GO" id="GO:0005829">
    <property type="term" value="C:cytosol"/>
    <property type="evidence" value="ECO:0007669"/>
    <property type="project" value="TreeGrafter"/>
</dbReference>
<evidence type="ECO:0000256" key="13">
    <source>
        <dbReference type="RuleBase" id="RU004106"/>
    </source>
</evidence>
<dbReference type="InterPro" id="IPR043132">
    <property type="entry name" value="BCAT-like_C"/>
</dbReference>
<evidence type="ECO:0000256" key="5">
    <source>
        <dbReference type="ARBA" id="ARBA00022909"/>
    </source>
</evidence>
<evidence type="ECO:0000256" key="7">
    <source>
        <dbReference type="ARBA" id="ARBA00035633"/>
    </source>
</evidence>
<evidence type="ECO:0000256" key="9">
    <source>
        <dbReference type="ARBA" id="ARBA00049529"/>
    </source>
</evidence>
<dbReference type="PANTHER" id="PTHR42743">
    <property type="entry name" value="AMINO-ACID AMINOTRANSFERASE"/>
    <property type="match status" value="1"/>
</dbReference>